<dbReference type="InterPro" id="IPR023229">
    <property type="entry name" value="T2SS_M_periplasmic_sf"/>
</dbReference>
<protein>
    <submittedName>
        <fullName evidence="2">Type II secretion system protein M</fullName>
    </submittedName>
</protein>
<feature type="compositionally biased region" description="Low complexity" evidence="1">
    <location>
        <begin position="1"/>
        <end position="14"/>
    </location>
</feature>
<accession>A0A923EMB1</accession>
<feature type="region of interest" description="Disordered" evidence="1">
    <location>
        <begin position="1"/>
        <end position="46"/>
    </location>
</feature>
<organism evidence="2 3">
    <name type="scientific">Klebsiella pneumoniae</name>
    <dbReference type="NCBI Taxonomy" id="573"/>
    <lineage>
        <taxon>Bacteria</taxon>
        <taxon>Pseudomonadati</taxon>
        <taxon>Pseudomonadota</taxon>
        <taxon>Gammaproteobacteria</taxon>
        <taxon>Enterobacterales</taxon>
        <taxon>Enterobacteriaceae</taxon>
        <taxon>Klebsiella/Raoultella group</taxon>
        <taxon>Klebsiella</taxon>
        <taxon>Klebsiella pneumoniae complex</taxon>
    </lineage>
</organism>
<dbReference type="Gene3D" id="3.30.1360.100">
    <property type="entry name" value="General secretion pathway protein M, EpsM"/>
    <property type="match status" value="1"/>
</dbReference>
<feature type="compositionally biased region" description="Basic and acidic residues" evidence="1">
    <location>
        <begin position="24"/>
        <end position="37"/>
    </location>
</feature>
<evidence type="ECO:0000313" key="3">
    <source>
        <dbReference type="Proteomes" id="UP000629923"/>
    </source>
</evidence>
<name>A0A923EMB1_KLEPN</name>
<evidence type="ECO:0000256" key="1">
    <source>
        <dbReference type="SAM" id="MobiDB-lite"/>
    </source>
</evidence>
<dbReference type="EMBL" id="JACLQZ010000001">
    <property type="protein sequence ID" value="MBC2872871.1"/>
    <property type="molecule type" value="Genomic_DNA"/>
</dbReference>
<sequence>MTEQARACSSSASSPRRRQRGAHRAGDARGGEPRTDGHPPATAGKRLQITLQPCAFRALIDWLDAPAMRGVNAISLSVTGQPSRPGWVTVNHLLLERDDEG</sequence>
<reference evidence="2" key="1">
    <citation type="submission" date="2020-08" db="EMBL/GenBank/DDBJ databases">
        <title>Tigecycline and colistin resistance in Klebsiella pneumoniae.</title>
        <authorList>
            <person name="Ramesh N."/>
            <person name="Shanthini T."/>
            <person name="Prasanth M."/>
            <person name="Senthilkumar N."/>
            <person name="Meesala Krishna M."/>
            <person name="Guruswami G."/>
        </authorList>
    </citation>
    <scope>NUCLEOTIDE SEQUENCE</scope>
    <source>
        <strain evidence="2">SHM 84C</strain>
    </source>
</reference>
<proteinExistence type="predicted"/>
<evidence type="ECO:0000313" key="2">
    <source>
        <dbReference type="EMBL" id="MBC2872871.1"/>
    </source>
</evidence>
<dbReference type="Proteomes" id="UP000629923">
    <property type="component" value="Unassembled WGS sequence"/>
</dbReference>
<dbReference type="AlphaFoldDB" id="A0A923EMB1"/>
<dbReference type="SUPFAM" id="SSF103054">
    <property type="entry name" value="General secretion pathway protein M, EpsM"/>
    <property type="match status" value="1"/>
</dbReference>
<gene>
    <name evidence="2" type="ORF">H7U18_09240</name>
</gene>
<comment type="caution">
    <text evidence="2">The sequence shown here is derived from an EMBL/GenBank/DDBJ whole genome shotgun (WGS) entry which is preliminary data.</text>
</comment>